<feature type="signal peptide" evidence="2">
    <location>
        <begin position="1"/>
        <end position="23"/>
    </location>
</feature>
<evidence type="ECO:0000256" key="1">
    <source>
        <dbReference type="SAM" id="MobiDB-lite"/>
    </source>
</evidence>
<keyword evidence="2" id="KW-0732">Signal</keyword>
<protein>
    <submittedName>
        <fullName evidence="3">Cell wall anchor domain-containing</fullName>
    </submittedName>
</protein>
<evidence type="ECO:0000313" key="4">
    <source>
        <dbReference type="Proteomes" id="UP000239649"/>
    </source>
</evidence>
<evidence type="ECO:0000256" key="2">
    <source>
        <dbReference type="SAM" id="SignalP"/>
    </source>
</evidence>
<accession>A0A2P6VEG6</accession>
<name>A0A2P6VEG6_9CHLO</name>
<proteinExistence type="predicted"/>
<organism evidence="3 4">
    <name type="scientific">Micractinium conductrix</name>
    <dbReference type="NCBI Taxonomy" id="554055"/>
    <lineage>
        <taxon>Eukaryota</taxon>
        <taxon>Viridiplantae</taxon>
        <taxon>Chlorophyta</taxon>
        <taxon>core chlorophytes</taxon>
        <taxon>Trebouxiophyceae</taxon>
        <taxon>Chlorellales</taxon>
        <taxon>Chlorellaceae</taxon>
        <taxon>Chlorella clade</taxon>
        <taxon>Micractinium</taxon>
    </lineage>
</organism>
<comment type="caution">
    <text evidence="3">The sequence shown here is derived from an EMBL/GenBank/DDBJ whole genome shotgun (WGS) entry which is preliminary data.</text>
</comment>
<keyword evidence="4" id="KW-1185">Reference proteome</keyword>
<feature type="region of interest" description="Disordered" evidence="1">
    <location>
        <begin position="180"/>
        <end position="204"/>
    </location>
</feature>
<reference evidence="3 4" key="1">
    <citation type="journal article" date="2018" name="Plant J.">
        <title>Genome sequences of Chlorella sorokiniana UTEX 1602 and Micractinium conductrix SAG 241.80: implications to maltose excretion by a green alga.</title>
        <authorList>
            <person name="Arriola M.B."/>
            <person name="Velmurugan N."/>
            <person name="Zhang Y."/>
            <person name="Plunkett M.H."/>
            <person name="Hondzo H."/>
            <person name="Barney B.M."/>
        </authorList>
    </citation>
    <scope>NUCLEOTIDE SEQUENCE [LARGE SCALE GENOMIC DNA]</scope>
    <source>
        <strain evidence="3 4">SAG 241.80</strain>
    </source>
</reference>
<dbReference type="AlphaFoldDB" id="A0A2P6VEG6"/>
<dbReference type="EMBL" id="LHPF02000010">
    <property type="protein sequence ID" value="PSC72486.1"/>
    <property type="molecule type" value="Genomic_DNA"/>
</dbReference>
<sequence>MRRASAAAAALLLLALCTGGASAARPFGLGSGLLGGTAGSGVATGGMLGGSMLGGGLLSRLRGGAASQPVLPAPVVCPAGAPAPIGTDGLKVVGANGVIELAWAPVPCATGYALLVDREDIPADRDNELSFTVAQPLAVVKNVANGSPYIVEIRACSGSQCSDKVALRVTPSGSVAPTMPVAGAQPATPAQPAIPAQQQPAVPAQPAQPALGIMAQPQSQSLAGWRVVMKNPTATA</sequence>
<dbReference type="Proteomes" id="UP000239649">
    <property type="component" value="Unassembled WGS sequence"/>
</dbReference>
<feature type="chain" id="PRO_5015168883" evidence="2">
    <location>
        <begin position="24"/>
        <end position="236"/>
    </location>
</feature>
<gene>
    <name evidence="3" type="ORF">C2E20_4311</name>
</gene>
<evidence type="ECO:0000313" key="3">
    <source>
        <dbReference type="EMBL" id="PSC72486.1"/>
    </source>
</evidence>